<protein>
    <submittedName>
        <fullName evidence="3">Uncharacterized protein LOC117648172</fullName>
    </submittedName>
</protein>
<dbReference type="RefSeq" id="XP_034246356.1">
    <property type="nucleotide sequence ID" value="XM_034390465.1"/>
</dbReference>
<evidence type="ECO:0000256" key="1">
    <source>
        <dbReference type="SAM" id="MobiDB-lite"/>
    </source>
</evidence>
<organism evidence="3">
    <name type="scientific">Thrips palmi</name>
    <name type="common">Melon thrips</name>
    <dbReference type="NCBI Taxonomy" id="161013"/>
    <lineage>
        <taxon>Eukaryota</taxon>
        <taxon>Metazoa</taxon>
        <taxon>Ecdysozoa</taxon>
        <taxon>Arthropoda</taxon>
        <taxon>Hexapoda</taxon>
        <taxon>Insecta</taxon>
        <taxon>Pterygota</taxon>
        <taxon>Neoptera</taxon>
        <taxon>Paraneoptera</taxon>
        <taxon>Thysanoptera</taxon>
        <taxon>Terebrantia</taxon>
        <taxon>Thripoidea</taxon>
        <taxon>Thripidae</taxon>
        <taxon>Thrips</taxon>
    </lineage>
</organism>
<proteinExistence type="predicted"/>
<dbReference type="KEGG" id="tpal:117648172"/>
<gene>
    <name evidence="3" type="primary">LOC117648172</name>
</gene>
<evidence type="ECO:0000313" key="3">
    <source>
        <dbReference type="RefSeq" id="XP_034246356.1"/>
    </source>
</evidence>
<dbReference type="AlphaFoldDB" id="A0A6P8Z831"/>
<accession>A0A6P8Z831</accession>
<sequence>MAVFVVRGHRYEAELRDQASVVVEAAVAAGPDGATSRVPTTYPLDEAMVLAVVMAIQPARLTDVIRLSGEALSVAAPGYQASSPTATLSRLLKSGFVGRRRQRVHCLHLHGVPDQLRGLDEHLRLKDYILSAVRLMVRPEDEAWLCSRVVSSWAPGRAVSVVRGHRYEAELRESARVVVEAAVAAGPDDATSRVPTTDPLDEAMAPAVDPLDEAMAMAPAVGPLDEAMAPAVDPLDEAMAMAPAVGPLDEAMAPAVGPLDEAMAPAVGPLDEAMAPAVTMAIQSPHPTDAPRTARHELLPATVEQVTVPPDQRIQELNLRELCDSRLGQRQEEKAATLARVRQQGEWGRPAEELPDNFFALDVIEAHQGNAASFPEPMAFSSVKKEEPVGDDSEASPLDPSQLKNLPGTSVKEDQHCDIVTQMDVEENFETKDEKLKSGYSVFPEPAVSDGCRSSPWCVDCWAPSTLCFDQHDVRNSKGVLRQCLQDAVPRVKQLLGGLLDGVQDDSALAALHVLRGVPGDTCTLTLRKDGEDDPLLLTMIAALAASGRLLQAPRTAHIVHRVQILDDGQ</sequence>
<feature type="region of interest" description="Disordered" evidence="1">
    <location>
        <begin position="381"/>
        <end position="410"/>
    </location>
</feature>
<keyword evidence="2" id="KW-1185">Reference proteome</keyword>
<evidence type="ECO:0000313" key="2">
    <source>
        <dbReference type="Proteomes" id="UP000515158"/>
    </source>
</evidence>
<dbReference type="Proteomes" id="UP000515158">
    <property type="component" value="Unplaced"/>
</dbReference>
<reference evidence="3" key="1">
    <citation type="submission" date="2025-08" db="UniProtKB">
        <authorList>
            <consortium name="RefSeq"/>
        </authorList>
    </citation>
    <scope>IDENTIFICATION</scope>
    <source>
        <tissue evidence="3">Total insect</tissue>
    </source>
</reference>
<dbReference type="InParanoid" id="A0A6P8Z831"/>
<name>A0A6P8Z831_THRPL</name>
<dbReference type="GeneID" id="117648172"/>